<dbReference type="Gene3D" id="3.40.50.300">
    <property type="entry name" value="P-loop containing nucleotide triphosphate hydrolases"/>
    <property type="match status" value="1"/>
</dbReference>
<name>A0ABW8N3J2_9MICC</name>
<sequence length="650" mass="67328">MGPSAPFAAARISKPSWKDPRLLIGVLLVLLSVAGVVALVGSADKTTQVYAAREEIAVGQAVTADDLSVVKVRLDEVEGGYITVQDGLSVGKVALQRVAKNQLLPRESLGTADALDRKPVAIAMDGELPDQAGAGSRVDVWVAMPGSGAAYDEPQLLLPGAEIARIVPGSATLGASKDHHGARAGHGPANAETARCPGQQSQSFRGLEPGGPGLMSIPVVTVGAAQEAVVEGLERLHGPVTVVRRCSELAELMAACQSGLALAAIVGEGCGELTTTLVDRLAAVGVSIVALTDSLEETTRLRSIGVVAASLDIEPQELADEISQAVARASHYGRADSGFSGGFADPGVEPLMLPQPVEKNEEASGKGRIFAVWGPTGAPGRTLLAVNMAAELAADGQSVILVDADSYGASVSAMLGLLDESAGLAQACRLADQGLLDANALEGTASRVFTKAGSFRVLTGTTRADRWTELRAGALTRVLERARQLADIVVVDAGFCLESDEELSFDTLAPRRNAATLRSLELADVVFAVGSADAIGVPRLVRGLAELAVAIPQVSPRVVLNKVKRSAVGHAPRQQLEDAWNRYGPGTGIDAYLPSDPVACDAALLTGSVLLECAADSDLRLAIAGLVCAPVHQKRKSFGRSTRAVKRLKR</sequence>
<evidence type="ECO:0000313" key="4">
    <source>
        <dbReference type="Proteomes" id="UP001620520"/>
    </source>
</evidence>
<feature type="domain" description="SAF" evidence="2">
    <location>
        <begin position="47"/>
        <end position="110"/>
    </location>
</feature>
<accession>A0ABW8N3J2</accession>
<keyword evidence="4" id="KW-1185">Reference proteome</keyword>
<evidence type="ECO:0000259" key="2">
    <source>
        <dbReference type="SMART" id="SM00858"/>
    </source>
</evidence>
<reference evidence="3 4" key="1">
    <citation type="submission" date="2024-10" db="EMBL/GenBank/DDBJ databases">
        <title>Novel secondary metabolite-producing bacteria for plant disease control.</title>
        <authorList>
            <person name="Chevrette M."/>
        </authorList>
    </citation>
    <scope>NUCLEOTIDE SEQUENCE [LARGE SCALE GENOMIC DNA]</scope>
    <source>
        <strain evidence="3 4">J30 TE3557</strain>
    </source>
</reference>
<proteinExistence type="predicted"/>
<organism evidence="3 4">
    <name type="scientific">Paenarthrobacter histidinolovorans</name>
    <dbReference type="NCBI Taxonomy" id="43664"/>
    <lineage>
        <taxon>Bacteria</taxon>
        <taxon>Bacillati</taxon>
        <taxon>Actinomycetota</taxon>
        <taxon>Actinomycetes</taxon>
        <taxon>Micrococcales</taxon>
        <taxon>Micrococcaceae</taxon>
        <taxon>Paenarthrobacter</taxon>
    </lineage>
</organism>
<dbReference type="SMART" id="SM00858">
    <property type="entry name" value="SAF"/>
    <property type="match status" value="1"/>
</dbReference>
<evidence type="ECO:0000313" key="3">
    <source>
        <dbReference type="EMBL" id="MFK4638587.1"/>
    </source>
</evidence>
<dbReference type="InterPro" id="IPR013974">
    <property type="entry name" value="SAF"/>
</dbReference>
<dbReference type="InterPro" id="IPR027417">
    <property type="entry name" value="P-loop_NTPase"/>
</dbReference>
<evidence type="ECO:0000256" key="1">
    <source>
        <dbReference type="SAM" id="MobiDB-lite"/>
    </source>
</evidence>
<dbReference type="SUPFAM" id="SSF52540">
    <property type="entry name" value="P-loop containing nucleoside triphosphate hydrolases"/>
    <property type="match status" value="1"/>
</dbReference>
<protein>
    <submittedName>
        <fullName evidence="3">Mrp family chromosome partitioning ATPase</fullName>
    </submittedName>
</protein>
<feature type="region of interest" description="Disordered" evidence="1">
    <location>
        <begin position="174"/>
        <end position="208"/>
    </location>
</feature>
<dbReference type="CDD" id="cd11614">
    <property type="entry name" value="SAF_CpaB_FlgA_like"/>
    <property type="match status" value="1"/>
</dbReference>
<dbReference type="Pfam" id="PF08666">
    <property type="entry name" value="SAF"/>
    <property type="match status" value="1"/>
</dbReference>
<gene>
    <name evidence="3" type="ORF">ABIA52_001476</name>
</gene>
<dbReference type="Proteomes" id="UP001620520">
    <property type="component" value="Unassembled WGS sequence"/>
</dbReference>
<dbReference type="EMBL" id="JBIYEW010000003">
    <property type="protein sequence ID" value="MFK4638587.1"/>
    <property type="molecule type" value="Genomic_DNA"/>
</dbReference>
<comment type="caution">
    <text evidence="3">The sequence shown here is derived from an EMBL/GenBank/DDBJ whole genome shotgun (WGS) entry which is preliminary data.</text>
</comment>